<dbReference type="Gene3D" id="3.40.190.10">
    <property type="entry name" value="Periplasmic binding protein-like II"/>
    <property type="match status" value="2"/>
</dbReference>
<proteinExistence type="inferred from homology"/>
<accession>A0A662ZIN6</accession>
<dbReference type="AlphaFoldDB" id="A0A662ZIN6"/>
<dbReference type="InterPro" id="IPR050682">
    <property type="entry name" value="ModA/WtpA"/>
</dbReference>
<keyword evidence="3" id="KW-0732">Signal</keyword>
<keyword evidence="2" id="KW-0479">Metal-binding</keyword>
<dbReference type="InterPro" id="IPR005950">
    <property type="entry name" value="ModA"/>
</dbReference>
<dbReference type="SUPFAM" id="SSF53850">
    <property type="entry name" value="Periplasmic binding protein-like II"/>
    <property type="match status" value="1"/>
</dbReference>
<name>A0A662ZIN6_9GAMM</name>
<organism evidence="4 5">
    <name type="scientific">Ruminobacter amylophilus</name>
    <dbReference type="NCBI Taxonomy" id="867"/>
    <lineage>
        <taxon>Bacteria</taxon>
        <taxon>Pseudomonadati</taxon>
        <taxon>Pseudomonadota</taxon>
        <taxon>Gammaproteobacteria</taxon>
        <taxon>Aeromonadales</taxon>
        <taxon>Succinivibrionaceae</taxon>
        <taxon>Ruminobacter</taxon>
    </lineage>
</organism>
<dbReference type="PANTHER" id="PTHR30632">
    <property type="entry name" value="MOLYBDATE-BINDING PERIPLASMIC PROTEIN"/>
    <property type="match status" value="1"/>
</dbReference>
<gene>
    <name evidence="4" type="ORF">SAMN02910344_01737</name>
</gene>
<dbReference type="Proteomes" id="UP000243745">
    <property type="component" value="Unassembled WGS sequence"/>
</dbReference>
<protein>
    <submittedName>
        <fullName evidence="4">Molybdenum ABC transporter, molybdate-binding protein</fullName>
    </submittedName>
</protein>
<reference evidence="4 5" key="1">
    <citation type="submission" date="2016-10" db="EMBL/GenBank/DDBJ databases">
        <authorList>
            <person name="Varghese N."/>
            <person name="Submissions S."/>
        </authorList>
    </citation>
    <scope>NUCLEOTIDE SEQUENCE [LARGE SCALE GENOMIC DNA]</scope>
    <source>
        <strain evidence="4 5">DSM 1361</strain>
    </source>
</reference>
<dbReference type="GO" id="GO:0030973">
    <property type="term" value="F:molybdate ion binding"/>
    <property type="evidence" value="ECO:0007669"/>
    <property type="project" value="TreeGrafter"/>
</dbReference>
<dbReference type="GO" id="GO:0046872">
    <property type="term" value="F:metal ion binding"/>
    <property type="evidence" value="ECO:0007669"/>
    <property type="project" value="UniProtKB-KW"/>
</dbReference>
<sequence length="262" mass="29739">MKIGFFYKFLGLVGGTVISFMFSNNSFAEENNEVMADDAVKVCAIPQLYDYLEDLKKVYSLGKIDISYASSSMIYASVINNQMKCDIFLGNDQKFPARYITSGVGDSTGYGNFTKTTLALFSVTSIIDKDCDVLNKDIYNKIIMPNPKYNVSGFAASQIIELYIKKNPKIKNKVIYSDNEYSALSSIVNGYAMLGFLPYNMVVDNKMTKNGSFCLFSDTEYEPINYYYMTFKNSKNIKATNSFRDYLFSDKSRLILKKHGYK</sequence>
<dbReference type="RefSeq" id="WP_177178547.1">
    <property type="nucleotide sequence ID" value="NZ_FOXF01000037.1"/>
</dbReference>
<dbReference type="PANTHER" id="PTHR30632:SF14">
    <property type="entry name" value="TUNGSTATE_MOLYBDATE_CHROMATE-BINDING PROTEIN MODA"/>
    <property type="match status" value="1"/>
</dbReference>
<dbReference type="EMBL" id="FOXF01000037">
    <property type="protein sequence ID" value="SFP56398.1"/>
    <property type="molecule type" value="Genomic_DNA"/>
</dbReference>
<evidence type="ECO:0000313" key="5">
    <source>
        <dbReference type="Proteomes" id="UP000243745"/>
    </source>
</evidence>
<evidence type="ECO:0000256" key="1">
    <source>
        <dbReference type="ARBA" id="ARBA00009175"/>
    </source>
</evidence>
<evidence type="ECO:0000256" key="3">
    <source>
        <dbReference type="ARBA" id="ARBA00022729"/>
    </source>
</evidence>
<comment type="similarity">
    <text evidence="1">Belongs to the bacterial solute-binding protein ModA family.</text>
</comment>
<evidence type="ECO:0000256" key="2">
    <source>
        <dbReference type="ARBA" id="ARBA00022723"/>
    </source>
</evidence>
<dbReference type="GO" id="GO:0015689">
    <property type="term" value="P:molybdate ion transport"/>
    <property type="evidence" value="ECO:0007669"/>
    <property type="project" value="InterPro"/>
</dbReference>
<keyword evidence="5" id="KW-1185">Reference proteome</keyword>
<evidence type="ECO:0000313" key="4">
    <source>
        <dbReference type="EMBL" id="SFP56398.1"/>
    </source>
</evidence>
<dbReference type="NCBIfam" id="TIGR01256">
    <property type="entry name" value="modA"/>
    <property type="match status" value="1"/>
</dbReference>
<dbReference type="Pfam" id="PF13531">
    <property type="entry name" value="SBP_bac_11"/>
    <property type="match status" value="1"/>
</dbReference>